<evidence type="ECO:0000313" key="1">
    <source>
        <dbReference type="EMBL" id="CAK5066405.1"/>
    </source>
</evidence>
<comment type="caution">
    <text evidence="1">The sequence shown here is derived from an EMBL/GenBank/DDBJ whole genome shotgun (WGS) entry which is preliminary data.</text>
</comment>
<organism evidence="1 2">
    <name type="scientific">Meloidogyne enterolobii</name>
    <name type="common">Root-knot nematode worm</name>
    <name type="synonym">Meloidogyne mayaguensis</name>
    <dbReference type="NCBI Taxonomy" id="390850"/>
    <lineage>
        <taxon>Eukaryota</taxon>
        <taxon>Metazoa</taxon>
        <taxon>Ecdysozoa</taxon>
        <taxon>Nematoda</taxon>
        <taxon>Chromadorea</taxon>
        <taxon>Rhabditida</taxon>
        <taxon>Tylenchina</taxon>
        <taxon>Tylenchomorpha</taxon>
        <taxon>Tylenchoidea</taxon>
        <taxon>Meloidogynidae</taxon>
        <taxon>Meloidogyninae</taxon>
        <taxon>Meloidogyne</taxon>
    </lineage>
</organism>
<protein>
    <submittedName>
        <fullName evidence="1">Uncharacterized protein</fullName>
    </submittedName>
</protein>
<dbReference type="EMBL" id="CAVMJV010000020">
    <property type="protein sequence ID" value="CAK5066405.1"/>
    <property type="molecule type" value="Genomic_DNA"/>
</dbReference>
<sequence>MTRNRIALKELLRHAPGAGLKLLINFHFSFYLKKGFGMQGLVYVFLKRDFEIDSARMARAVDYYADMGQPYQILMFPEGTDKTAHTSAQSDRYADREGLPRLKHLLYPRTAGFVHLVQKMRQSEFS</sequence>
<keyword evidence="2" id="KW-1185">Reference proteome</keyword>
<proteinExistence type="predicted"/>
<evidence type="ECO:0000313" key="2">
    <source>
        <dbReference type="Proteomes" id="UP001497535"/>
    </source>
</evidence>
<name>A0ACB0YWF6_MELEN</name>
<dbReference type="Proteomes" id="UP001497535">
    <property type="component" value="Unassembled WGS sequence"/>
</dbReference>
<gene>
    <name evidence="1" type="ORF">MENTE1834_LOCUS17552</name>
</gene>
<accession>A0ACB0YWF6</accession>
<reference evidence="1" key="1">
    <citation type="submission" date="2023-11" db="EMBL/GenBank/DDBJ databases">
        <authorList>
            <person name="Poullet M."/>
        </authorList>
    </citation>
    <scope>NUCLEOTIDE SEQUENCE</scope>
    <source>
        <strain evidence="1">E1834</strain>
    </source>
</reference>